<dbReference type="RefSeq" id="WP_127917408.1">
    <property type="nucleotide sequence ID" value="NZ_RKLP01000009.1"/>
</dbReference>
<evidence type="ECO:0000313" key="5">
    <source>
        <dbReference type="Proteomes" id="UP000286208"/>
    </source>
</evidence>
<dbReference type="CDD" id="cd07989">
    <property type="entry name" value="LPLAT_AGPAT-like"/>
    <property type="match status" value="1"/>
</dbReference>
<sequence length="479" mass="51512">MNRLKDLYAAIAAAPEGPTTLAAFDLDGTLITGYTASVVYRDRLRRFDISLAELLRTTGAAFDTQFRGADVGRLMEIAVTGLAGRREDELWEWSQRLFRQEVASMIYPDVRRLLDAHRRAGHRIVMATSATTYQAQYLADDLGIEDVLCSRPEVVDGMLTGELAAPALWGPAKAKALREFADEVGAPLSEAFAYSNGVEDVPMLDSVGRPVALNPDRRLAGIAHDEGWLSVNLRKPERGATPVATLRTATALGALTVATAAGLGAGVLTGSRRTAANIVGAVGPDLALTICGIDVRITGEDNAWQDRPAVFMFNHQSSLDLLLVGKVVRRDATGVAKKEAAHDPRFAAVGALLDVAYVDRSDSTQARAALGPAVEKLENGTSIAIAPEGTRSPTPRLGRFKKGGFHLAMQAQVPIVPIVIHNAGDLMWRNSFVAHPGTVYVDVLEPISTEGWKVKDLDKHIAEVREQFDDVLRAGPVKA</sequence>
<dbReference type="PANTHER" id="PTHR10434">
    <property type="entry name" value="1-ACYL-SN-GLYCEROL-3-PHOSPHATE ACYLTRANSFERASE"/>
    <property type="match status" value="1"/>
</dbReference>
<comment type="caution">
    <text evidence="4">The sequence shown here is derived from an EMBL/GenBank/DDBJ whole genome shotgun (WGS) entry which is preliminary data.</text>
</comment>
<dbReference type="NCBIfam" id="TIGR01488">
    <property type="entry name" value="HAD-SF-IB"/>
    <property type="match status" value="1"/>
</dbReference>
<evidence type="ECO:0000256" key="2">
    <source>
        <dbReference type="ARBA" id="ARBA00023315"/>
    </source>
</evidence>
<evidence type="ECO:0000259" key="3">
    <source>
        <dbReference type="SMART" id="SM00563"/>
    </source>
</evidence>
<protein>
    <submittedName>
        <fullName evidence="4">HAD-IB family hydrolase</fullName>
    </submittedName>
</protein>
<proteinExistence type="predicted"/>
<dbReference type="Pfam" id="PF01553">
    <property type="entry name" value="Acyltransferase"/>
    <property type="match status" value="1"/>
</dbReference>
<dbReference type="SUPFAM" id="SSF69593">
    <property type="entry name" value="Glycerol-3-phosphate (1)-acyltransferase"/>
    <property type="match status" value="1"/>
</dbReference>
<dbReference type="InterPro" id="IPR023214">
    <property type="entry name" value="HAD_sf"/>
</dbReference>
<evidence type="ECO:0000313" key="4">
    <source>
        <dbReference type="EMBL" id="RVW08245.1"/>
    </source>
</evidence>
<dbReference type="Gene3D" id="3.40.50.1000">
    <property type="entry name" value="HAD superfamily/HAD-like"/>
    <property type="match status" value="1"/>
</dbReference>
<keyword evidence="5" id="KW-1185">Reference proteome</keyword>
<evidence type="ECO:0000256" key="1">
    <source>
        <dbReference type="ARBA" id="ARBA00022679"/>
    </source>
</evidence>
<dbReference type="SMART" id="SM00563">
    <property type="entry name" value="PlsC"/>
    <property type="match status" value="1"/>
</dbReference>
<gene>
    <name evidence="4" type="ORF">EGT67_17745</name>
</gene>
<reference evidence="4 5" key="1">
    <citation type="submission" date="2018-11" db="EMBL/GenBank/DDBJ databases">
        <title>Rhodococcus spongicola sp. nov. and Rhodococcus xishaensis sp. nov. from marine sponges.</title>
        <authorList>
            <person name="Li L."/>
            <person name="Lin H.W."/>
        </authorList>
    </citation>
    <scope>NUCLEOTIDE SEQUENCE [LARGE SCALE GENOMIC DNA]</scope>
    <source>
        <strain evidence="4 5">CCTCC AB2014297</strain>
    </source>
</reference>
<dbReference type="PANTHER" id="PTHR10434:SF66">
    <property type="entry name" value="PHOSPHOLIPID_GLYCEROL ACYLTRANSFERASE DOMAIN-CONTAINING PROTEIN"/>
    <property type="match status" value="1"/>
</dbReference>
<keyword evidence="2" id="KW-0012">Acyltransferase</keyword>
<dbReference type="SUPFAM" id="SSF56784">
    <property type="entry name" value="HAD-like"/>
    <property type="match status" value="1"/>
</dbReference>
<dbReference type="EMBL" id="RKLP01000009">
    <property type="protein sequence ID" value="RVW08245.1"/>
    <property type="molecule type" value="Genomic_DNA"/>
</dbReference>
<dbReference type="InterPro" id="IPR002123">
    <property type="entry name" value="Plipid/glycerol_acylTrfase"/>
</dbReference>
<accession>A0A3S3AEG0</accession>
<dbReference type="OrthoDB" id="25607at2"/>
<dbReference type="Pfam" id="PF12710">
    <property type="entry name" value="HAD"/>
    <property type="match status" value="1"/>
</dbReference>
<dbReference type="AlphaFoldDB" id="A0A3S3AEG0"/>
<dbReference type="CDD" id="cd02612">
    <property type="entry name" value="HAD_PGPPase"/>
    <property type="match status" value="1"/>
</dbReference>
<keyword evidence="1" id="KW-0808">Transferase</keyword>
<dbReference type="Gene3D" id="1.20.1440.100">
    <property type="entry name" value="SG protein - dephosphorylation function"/>
    <property type="match status" value="1"/>
</dbReference>
<keyword evidence="4" id="KW-0378">Hydrolase</keyword>
<dbReference type="Proteomes" id="UP000286208">
    <property type="component" value="Unassembled WGS sequence"/>
</dbReference>
<dbReference type="GO" id="GO:0006654">
    <property type="term" value="P:phosphatidic acid biosynthetic process"/>
    <property type="evidence" value="ECO:0007669"/>
    <property type="project" value="TreeGrafter"/>
</dbReference>
<name>A0A3S3AEG0_9NOCA</name>
<feature type="domain" description="Phospholipid/glycerol acyltransferase" evidence="3">
    <location>
        <begin position="309"/>
        <end position="423"/>
    </location>
</feature>
<dbReference type="GO" id="GO:0003841">
    <property type="term" value="F:1-acylglycerol-3-phosphate O-acyltransferase activity"/>
    <property type="evidence" value="ECO:0007669"/>
    <property type="project" value="TreeGrafter"/>
</dbReference>
<dbReference type="InterPro" id="IPR006385">
    <property type="entry name" value="HAD_hydro_SerB1"/>
</dbReference>
<dbReference type="InterPro" id="IPR036412">
    <property type="entry name" value="HAD-like_sf"/>
</dbReference>
<dbReference type="GO" id="GO:0016787">
    <property type="term" value="F:hydrolase activity"/>
    <property type="evidence" value="ECO:0007669"/>
    <property type="project" value="UniProtKB-KW"/>
</dbReference>
<dbReference type="NCBIfam" id="TIGR01490">
    <property type="entry name" value="HAD-SF-IB-hyp1"/>
    <property type="match status" value="1"/>
</dbReference>
<organism evidence="4 5">
    <name type="scientific">Prescottella agglutinans</name>
    <dbReference type="NCBI Taxonomy" id="1644129"/>
    <lineage>
        <taxon>Bacteria</taxon>
        <taxon>Bacillati</taxon>
        <taxon>Actinomycetota</taxon>
        <taxon>Actinomycetes</taxon>
        <taxon>Mycobacteriales</taxon>
        <taxon>Nocardiaceae</taxon>
        <taxon>Prescottella</taxon>
    </lineage>
</organism>